<dbReference type="Proteomes" id="UP001175271">
    <property type="component" value="Unassembled WGS sequence"/>
</dbReference>
<gene>
    <name evidence="2" type="ORF">QR680_008972</name>
</gene>
<feature type="region of interest" description="Disordered" evidence="1">
    <location>
        <begin position="54"/>
        <end position="101"/>
    </location>
</feature>
<reference evidence="2" key="1">
    <citation type="submission" date="2023-06" db="EMBL/GenBank/DDBJ databases">
        <title>Genomic analysis of the entomopathogenic nematode Steinernema hermaphroditum.</title>
        <authorList>
            <person name="Schwarz E.M."/>
            <person name="Heppert J.K."/>
            <person name="Baniya A."/>
            <person name="Schwartz H.T."/>
            <person name="Tan C.-H."/>
            <person name="Antoshechkin I."/>
            <person name="Sternberg P.W."/>
            <person name="Goodrich-Blair H."/>
            <person name="Dillman A.R."/>
        </authorList>
    </citation>
    <scope>NUCLEOTIDE SEQUENCE</scope>
    <source>
        <strain evidence="2">PS9179</strain>
        <tissue evidence="2">Whole animal</tissue>
    </source>
</reference>
<protein>
    <submittedName>
        <fullName evidence="2">Uncharacterized protein</fullName>
    </submittedName>
</protein>
<evidence type="ECO:0000313" key="3">
    <source>
        <dbReference type="Proteomes" id="UP001175271"/>
    </source>
</evidence>
<evidence type="ECO:0000256" key="1">
    <source>
        <dbReference type="SAM" id="MobiDB-lite"/>
    </source>
</evidence>
<comment type="caution">
    <text evidence="2">The sequence shown here is derived from an EMBL/GenBank/DDBJ whole genome shotgun (WGS) entry which is preliminary data.</text>
</comment>
<dbReference type="EMBL" id="JAUCMV010000001">
    <property type="protein sequence ID" value="KAK0424996.1"/>
    <property type="molecule type" value="Genomic_DNA"/>
</dbReference>
<sequence>MVHQILLQSYGRRLRDDRTKARLCRPPVLLDPLQYPLPLCPVPVEPAIFRAPRRRPTSGHTVDQWNDGAVASERGLSHDPAGTARSAEASPGAFGPTVSSHSALTSSPTLLCVSVDPPVDPDLVSSRVERDHACPRPRASLYYIPHLLIHSISKRVQNRENSLCVDPDRSSRAAQLMAYKEIRLQIPSEPFVHFSHNPSSFFRLPPDSLHVGPLSTTVLQRFPHYPNVENTRMALFCADDPNPECANCDPKQRFCAVADSPKLRVIPCDGV</sequence>
<evidence type="ECO:0000313" key="2">
    <source>
        <dbReference type="EMBL" id="KAK0424996.1"/>
    </source>
</evidence>
<organism evidence="2 3">
    <name type="scientific">Steinernema hermaphroditum</name>
    <dbReference type="NCBI Taxonomy" id="289476"/>
    <lineage>
        <taxon>Eukaryota</taxon>
        <taxon>Metazoa</taxon>
        <taxon>Ecdysozoa</taxon>
        <taxon>Nematoda</taxon>
        <taxon>Chromadorea</taxon>
        <taxon>Rhabditida</taxon>
        <taxon>Tylenchina</taxon>
        <taxon>Panagrolaimomorpha</taxon>
        <taxon>Strongyloidoidea</taxon>
        <taxon>Steinernematidae</taxon>
        <taxon>Steinernema</taxon>
    </lineage>
</organism>
<accession>A0AA39M814</accession>
<dbReference type="AlphaFoldDB" id="A0AA39M814"/>
<proteinExistence type="predicted"/>
<keyword evidence="3" id="KW-1185">Reference proteome</keyword>
<name>A0AA39M814_9BILA</name>